<evidence type="ECO:0000313" key="1">
    <source>
        <dbReference type="EMBL" id="CAE6743371.1"/>
    </source>
</evidence>
<proteinExistence type="predicted"/>
<gene>
    <name evidence="1" type="ORF">NSPZN2_160019</name>
</gene>
<keyword evidence="2" id="KW-1185">Reference proteome</keyword>
<sequence length="43" mass="4838">MKAIDARALNPRPEKLAERRRARRVGKCALYKVHAGGAIVHRT</sequence>
<name>A0ABM8RBC1_9BACT</name>
<reference evidence="1 2" key="1">
    <citation type="submission" date="2021-02" db="EMBL/GenBank/DDBJ databases">
        <authorList>
            <person name="Han P."/>
        </authorList>
    </citation>
    <scope>NUCLEOTIDE SEQUENCE [LARGE SCALE GENOMIC DNA]</scope>
    <source>
        <strain evidence="1">Candidatus Nitrospira sp. ZN2</strain>
    </source>
</reference>
<evidence type="ECO:0000313" key="2">
    <source>
        <dbReference type="Proteomes" id="UP000675880"/>
    </source>
</evidence>
<accession>A0ABM8RBC1</accession>
<organism evidence="1 2">
    <name type="scientific">Nitrospira defluvii</name>
    <dbReference type="NCBI Taxonomy" id="330214"/>
    <lineage>
        <taxon>Bacteria</taxon>
        <taxon>Pseudomonadati</taxon>
        <taxon>Nitrospirota</taxon>
        <taxon>Nitrospiria</taxon>
        <taxon>Nitrospirales</taxon>
        <taxon>Nitrospiraceae</taxon>
        <taxon>Nitrospira</taxon>
    </lineage>
</organism>
<dbReference type="Proteomes" id="UP000675880">
    <property type="component" value="Unassembled WGS sequence"/>
</dbReference>
<dbReference type="EMBL" id="CAJNBJ010000008">
    <property type="protein sequence ID" value="CAE6743371.1"/>
    <property type="molecule type" value="Genomic_DNA"/>
</dbReference>
<protein>
    <submittedName>
        <fullName evidence="1">Uncharacterized protein</fullName>
    </submittedName>
</protein>
<comment type="caution">
    <text evidence="1">The sequence shown here is derived from an EMBL/GenBank/DDBJ whole genome shotgun (WGS) entry which is preliminary data.</text>
</comment>